<gene>
    <name evidence="8" type="ORF">ACFS6I_01065</name>
</gene>
<evidence type="ECO:0000256" key="2">
    <source>
        <dbReference type="ARBA" id="ARBA00006275"/>
    </source>
</evidence>
<comment type="similarity">
    <text evidence="2">Belongs to the SusD family.</text>
</comment>
<evidence type="ECO:0000256" key="6">
    <source>
        <dbReference type="SAM" id="SignalP"/>
    </source>
</evidence>
<dbReference type="SUPFAM" id="SSF48452">
    <property type="entry name" value="TPR-like"/>
    <property type="match status" value="1"/>
</dbReference>
<dbReference type="RefSeq" id="WP_380917500.1">
    <property type="nucleotide sequence ID" value="NZ_JBHUPE010000001.1"/>
</dbReference>
<feature type="domain" description="RagB/SusD" evidence="7">
    <location>
        <begin position="318"/>
        <end position="624"/>
    </location>
</feature>
<dbReference type="Proteomes" id="UP001597509">
    <property type="component" value="Unassembled WGS sequence"/>
</dbReference>
<evidence type="ECO:0000259" key="7">
    <source>
        <dbReference type="Pfam" id="PF07980"/>
    </source>
</evidence>
<dbReference type="Pfam" id="PF07980">
    <property type="entry name" value="SusD_RagB"/>
    <property type="match status" value="1"/>
</dbReference>
<dbReference type="Gene3D" id="1.25.40.390">
    <property type="match status" value="1"/>
</dbReference>
<evidence type="ECO:0000313" key="8">
    <source>
        <dbReference type="EMBL" id="MFD2902495.1"/>
    </source>
</evidence>
<organism evidence="8 9">
    <name type="scientific">Sphingobacterium anhuiense</name>
    <dbReference type="NCBI Taxonomy" id="493780"/>
    <lineage>
        <taxon>Bacteria</taxon>
        <taxon>Pseudomonadati</taxon>
        <taxon>Bacteroidota</taxon>
        <taxon>Sphingobacteriia</taxon>
        <taxon>Sphingobacteriales</taxon>
        <taxon>Sphingobacteriaceae</taxon>
        <taxon>Sphingobacterium</taxon>
    </lineage>
</organism>
<evidence type="ECO:0000256" key="4">
    <source>
        <dbReference type="ARBA" id="ARBA00023136"/>
    </source>
</evidence>
<dbReference type="InterPro" id="IPR012944">
    <property type="entry name" value="SusD_RagB_dom"/>
</dbReference>
<name>A0ABW5YR12_9SPHI</name>
<keyword evidence="9" id="KW-1185">Reference proteome</keyword>
<proteinExistence type="inferred from homology"/>
<dbReference type="EMBL" id="JBHUPE010000001">
    <property type="protein sequence ID" value="MFD2902495.1"/>
    <property type="molecule type" value="Genomic_DNA"/>
</dbReference>
<protein>
    <submittedName>
        <fullName evidence="8">RagB/SusD family nutrient uptake outer membrane protein</fullName>
    </submittedName>
</protein>
<feature type="signal peptide" evidence="6">
    <location>
        <begin position="1"/>
        <end position="25"/>
    </location>
</feature>
<comment type="subcellular location">
    <subcellularLocation>
        <location evidence="1">Cell outer membrane</location>
    </subcellularLocation>
</comment>
<evidence type="ECO:0000256" key="1">
    <source>
        <dbReference type="ARBA" id="ARBA00004442"/>
    </source>
</evidence>
<comment type="caution">
    <text evidence="8">The sequence shown here is derived from an EMBL/GenBank/DDBJ whole genome shotgun (WGS) entry which is preliminary data.</text>
</comment>
<keyword evidence="5" id="KW-0998">Cell outer membrane</keyword>
<accession>A0ABW5YR12</accession>
<keyword evidence="3 6" id="KW-0732">Signal</keyword>
<feature type="chain" id="PRO_5046008929" evidence="6">
    <location>
        <begin position="26"/>
        <end position="624"/>
    </location>
</feature>
<dbReference type="InterPro" id="IPR011990">
    <property type="entry name" value="TPR-like_helical_dom_sf"/>
</dbReference>
<evidence type="ECO:0000256" key="3">
    <source>
        <dbReference type="ARBA" id="ARBA00022729"/>
    </source>
</evidence>
<evidence type="ECO:0000313" key="9">
    <source>
        <dbReference type="Proteomes" id="UP001597509"/>
    </source>
</evidence>
<evidence type="ECO:0000256" key="5">
    <source>
        <dbReference type="ARBA" id="ARBA00023237"/>
    </source>
</evidence>
<reference evidence="9" key="1">
    <citation type="journal article" date="2019" name="Int. J. Syst. Evol. Microbiol.">
        <title>The Global Catalogue of Microorganisms (GCM) 10K type strain sequencing project: providing services to taxonomists for standard genome sequencing and annotation.</title>
        <authorList>
            <consortium name="The Broad Institute Genomics Platform"/>
            <consortium name="The Broad Institute Genome Sequencing Center for Infectious Disease"/>
            <person name="Wu L."/>
            <person name="Ma J."/>
        </authorList>
    </citation>
    <scope>NUCLEOTIDE SEQUENCE [LARGE SCALE GENOMIC DNA]</scope>
    <source>
        <strain evidence="9">KCTC 22209</strain>
    </source>
</reference>
<sequence length="624" mass="69809">MKNNKKITYISAALFMLTLSLNSCKDVLDTQPFDKVGEEVIWTNRANAETFIFGTYGIMNNFNGGPATDAWTMNLISMDGTYNGAANVFTERLDRTSDMGFNNWANVRRCNLIIQNVGASAGISEADKKELIAEAKFLRAMSYYHVARRIGRIVWIDKVLTPNDELMLPATKNPTESYGYIIKDLEDAVEGLATAKINGRANKYVAAAMLTEVCLQALAYEGYPQANTVAPNNPLLAKVIQYGEIVKSGGYQLEAEYGAMFNEVKPNSNEIIFGVYRKAINTTCDGTPMQVMIPNLNNDNIKLAGATPLLKSSIRIFEAWGDHGPSMNLTDDYLVIDDQDKQKAVRWYETSQYKNAVDEQATIATSLIPKAAGESEVKRGSIKPGKTETIWKITNASRDARWNASVLSDSSAVLYGETLTTDVKGNAGRWMKLNGQAYYTSLTNMYWRKGVYNNVNPRIYVGVPTDYHYVSTRLGRVYLNMAEAYLLQQNLPKAVELLNQTRVTHGQLPPAKLSDLATAWTDYKRERRVDLVLENDYYWSLLRWGRYGGNANHGLASGATIPELTALPQVMDMSKDRKHFSIVSGAFFSSNNVREFDASRRYLFPIAQSFLDRNPNFGLQNPGW</sequence>
<keyword evidence="4" id="KW-0472">Membrane</keyword>